<keyword evidence="1" id="KW-0812">Transmembrane</keyword>
<evidence type="ECO:0000313" key="2">
    <source>
        <dbReference type="EMBL" id="SMG23527.1"/>
    </source>
</evidence>
<keyword evidence="3" id="KW-1185">Reference proteome</keyword>
<accession>A0A1X7J889</accession>
<organism evidence="2 3">
    <name type="scientific">Arenibacter troitsensis</name>
    <dbReference type="NCBI Taxonomy" id="188872"/>
    <lineage>
        <taxon>Bacteria</taxon>
        <taxon>Pseudomonadati</taxon>
        <taxon>Bacteroidota</taxon>
        <taxon>Flavobacteriia</taxon>
        <taxon>Flavobacteriales</taxon>
        <taxon>Flavobacteriaceae</taxon>
        <taxon>Arenibacter</taxon>
    </lineage>
</organism>
<feature type="transmembrane region" description="Helical" evidence="1">
    <location>
        <begin position="6"/>
        <end position="25"/>
    </location>
</feature>
<reference evidence="3" key="1">
    <citation type="submission" date="2017-04" db="EMBL/GenBank/DDBJ databases">
        <authorList>
            <person name="Varghese N."/>
            <person name="Submissions S."/>
        </authorList>
    </citation>
    <scope>NUCLEOTIDE SEQUENCE [LARGE SCALE GENOMIC DNA]</scope>
    <source>
        <strain evidence="3">DSM 19835</strain>
    </source>
</reference>
<evidence type="ECO:0000313" key="3">
    <source>
        <dbReference type="Proteomes" id="UP000193420"/>
    </source>
</evidence>
<dbReference type="STRING" id="188872.SAMN03080602_01454"/>
<protein>
    <submittedName>
        <fullName evidence="2">Uncharacterized protein</fullName>
    </submittedName>
</protein>
<proteinExistence type="predicted"/>
<gene>
    <name evidence="2" type="ORF">SAMN03080602_01454</name>
</gene>
<name>A0A1X7J889_9FLAO</name>
<sequence length="64" mass="6867">MEDFILWSGWFFGLVSVIIAVFQYLGKEKLKKQINTINNTSTTLTSGDGGVTVGNNSGGINVGK</sequence>
<dbReference type="EMBL" id="FXAO01000003">
    <property type="protein sequence ID" value="SMG23527.1"/>
    <property type="molecule type" value="Genomic_DNA"/>
</dbReference>
<dbReference type="AlphaFoldDB" id="A0A1X7J889"/>
<dbReference type="Proteomes" id="UP000193420">
    <property type="component" value="Unassembled WGS sequence"/>
</dbReference>
<dbReference type="RefSeq" id="WP_085497628.1">
    <property type="nucleotide sequence ID" value="NZ_FXAO01000003.1"/>
</dbReference>
<evidence type="ECO:0000256" key="1">
    <source>
        <dbReference type="SAM" id="Phobius"/>
    </source>
</evidence>
<keyword evidence="1" id="KW-0472">Membrane</keyword>
<keyword evidence="1" id="KW-1133">Transmembrane helix</keyword>